<dbReference type="PANTHER" id="PTHR33881">
    <property type="entry name" value="NEUROGENIC LOCUS NOTCH-LIKE PROTEIN"/>
    <property type="match status" value="1"/>
</dbReference>
<sequence length="207" mass="22155">MASSSTCVFALLVIFSILVLQPVTANPLDDVCKEVECGKGTCKPSSNSTFFFECECDPGWKQTSSNHTDHFKFLPCVIPNCNLDFSCAKAPAPISDNASKANESSIFNPCFWAYCGGGSCNKTSRFTYSCKCADGYSNLLSVTTFPCFEECAIGLNCANLGISMSNKSTASPPALSGSGKNRASSMVQVNSAAFVILMMFAAMIHWK</sequence>
<gene>
    <name evidence="3" type="ORF">D8674_009959</name>
</gene>
<keyword evidence="4" id="KW-1185">Reference proteome</keyword>
<dbReference type="OrthoDB" id="1914642at2759"/>
<keyword evidence="1" id="KW-1133">Transmembrane helix</keyword>
<keyword evidence="1" id="KW-0812">Transmembrane</keyword>
<evidence type="ECO:0000313" key="3">
    <source>
        <dbReference type="EMBL" id="KAB2599688.1"/>
    </source>
</evidence>
<feature type="chain" id="PRO_5024447203" evidence="2">
    <location>
        <begin position="26"/>
        <end position="207"/>
    </location>
</feature>
<accession>A0A5N5F9F4</accession>
<dbReference type="PANTHER" id="PTHR33881:SF7">
    <property type="entry name" value="NEUROGENIC LOCUS NOTCH-LIKE PROTEIN"/>
    <property type="match status" value="1"/>
</dbReference>
<reference evidence="4" key="2">
    <citation type="submission" date="2019-10" db="EMBL/GenBank/DDBJ databases">
        <title>A de novo genome assembly of a pear dwarfing rootstock.</title>
        <authorList>
            <person name="Wang F."/>
            <person name="Wang J."/>
            <person name="Li S."/>
            <person name="Zhang Y."/>
            <person name="Fang M."/>
            <person name="Ma L."/>
            <person name="Zhao Y."/>
            <person name="Jiang S."/>
        </authorList>
    </citation>
    <scope>NUCLEOTIDE SEQUENCE [LARGE SCALE GENOMIC DNA]</scope>
</reference>
<keyword evidence="1" id="KW-0472">Membrane</keyword>
<reference evidence="3 4" key="1">
    <citation type="submission" date="2019-09" db="EMBL/GenBank/DDBJ databases">
        <authorList>
            <person name="Ou C."/>
        </authorList>
    </citation>
    <scope>NUCLEOTIDE SEQUENCE [LARGE SCALE GENOMIC DNA]</scope>
    <source>
        <strain evidence="3">S2</strain>
        <tissue evidence="3">Leaf</tissue>
    </source>
</reference>
<organism evidence="3 4">
    <name type="scientific">Pyrus ussuriensis x Pyrus communis</name>
    <dbReference type="NCBI Taxonomy" id="2448454"/>
    <lineage>
        <taxon>Eukaryota</taxon>
        <taxon>Viridiplantae</taxon>
        <taxon>Streptophyta</taxon>
        <taxon>Embryophyta</taxon>
        <taxon>Tracheophyta</taxon>
        <taxon>Spermatophyta</taxon>
        <taxon>Magnoliopsida</taxon>
        <taxon>eudicotyledons</taxon>
        <taxon>Gunneridae</taxon>
        <taxon>Pentapetalae</taxon>
        <taxon>rosids</taxon>
        <taxon>fabids</taxon>
        <taxon>Rosales</taxon>
        <taxon>Rosaceae</taxon>
        <taxon>Amygdaloideae</taxon>
        <taxon>Maleae</taxon>
        <taxon>Pyrus</taxon>
    </lineage>
</organism>
<feature type="transmembrane region" description="Helical" evidence="1">
    <location>
        <begin position="186"/>
        <end position="206"/>
    </location>
</feature>
<dbReference type="AlphaFoldDB" id="A0A5N5F9F4"/>
<proteinExistence type="predicted"/>
<evidence type="ECO:0000256" key="2">
    <source>
        <dbReference type="SAM" id="SignalP"/>
    </source>
</evidence>
<reference evidence="3 4" key="3">
    <citation type="submission" date="2019-11" db="EMBL/GenBank/DDBJ databases">
        <title>A de novo genome assembly of a pear dwarfing rootstock.</title>
        <authorList>
            <person name="Wang F."/>
            <person name="Wang J."/>
            <person name="Li S."/>
            <person name="Zhang Y."/>
            <person name="Fang M."/>
            <person name="Ma L."/>
            <person name="Zhao Y."/>
            <person name="Jiang S."/>
        </authorList>
    </citation>
    <scope>NUCLEOTIDE SEQUENCE [LARGE SCALE GENOMIC DNA]</scope>
    <source>
        <strain evidence="3">S2</strain>
        <tissue evidence="3">Leaf</tissue>
    </source>
</reference>
<evidence type="ECO:0000313" key="4">
    <source>
        <dbReference type="Proteomes" id="UP000327157"/>
    </source>
</evidence>
<keyword evidence="2" id="KW-0732">Signal</keyword>
<name>A0A5N5F9F4_9ROSA</name>
<dbReference type="EMBL" id="SMOL01000753">
    <property type="protein sequence ID" value="KAB2599688.1"/>
    <property type="molecule type" value="Genomic_DNA"/>
</dbReference>
<protein>
    <submittedName>
        <fullName evidence="3">Protein jagged-1b-like</fullName>
    </submittedName>
</protein>
<dbReference type="Proteomes" id="UP000327157">
    <property type="component" value="Chromosome 13"/>
</dbReference>
<feature type="signal peptide" evidence="2">
    <location>
        <begin position="1"/>
        <end position="25"/>
    </location>
</feature>
<evidence type="ECO:0000256" key="1">
    <source>
        <dbReference type="SAM" id="Phobius"/>
    </source>
</evidence>
<comment type="caution">
    <text evidence="3">The sequence shown here is derived from an EMBL/GenBank/DDBJ whole genome shotgun (WGS) entry which is preliminary data.</text>
</comment>